<gene>
    <name evidence="2" type="ORF">F4V43_01065</name>
</gene>
<dbReference type="InterPro" id="IPR024775">
    <property type="entry name" value="DinB-like"/>
</dbReference>
<reference evidence="2 3" key="1">
    <citation type="submission" date="2019-09" db="EMBL/GenBank/DDBJ databases">
        <title>Bacillus ochoae sp. nov., Paenibacillus whitsoniae sp. nov., Paenibacillus spiritus sp. nov. Isolated from the Mars Exploration Rover during spacecraft assembly.</title>
        <authorList>
            <person name="Seuylemezian A."/>
            <person name="Vaishampayan P."/>
        </authorList>
    </citation>
    <scope>NUCLEOTIDE SEQUENCE [LARGE SCALE GENOMIC DNA]</scope>
    <source>
        <strain evidence="2 3">MER_111</strain>
    </source>
</reference>
<name>A0A5J5GJQ7_9BACL</name>
<dbReference type="OrthoDB" id="5464839at2"/>
<dbReference type="SUPFAM" id="SSF109854">
    <property type="entry name" value="DinB/YfiT-like putative metalloenzymes"/>
    <property type="match status" value="1"/>
</dbReference>
<dbReference type="AlphaFoldDB" id="A0A5J5GJQ7"/>
<evidence type="ECO:0000313" key="3">
    <source>
        <dbReference type="Proteomes" id="UP000367750"/>
    </source>
</evidence>
<sequence length="162" mass="18150">MQMMEHNDAIREEIYKTVAGLSAETLNRKPAEGKWSPIQVMEHLYLMERGITAGIAAALKSGEAAADPKPYRLTLDRSRYIDAPAAFVPTEELLLPADVRARLDQSRAELRALLEASDSSLWARRVYPHPVFGPMDVAQWVDFIGVHEERHLAQIREALAAC</sequence>
<protein>
    <submittedName>
        <fullName evidence="2">DinB family protein</fullName>
    </submittedName>
</protein>
<evidence type="ECO:0000259" key="1">
    <source>
        <dbReference type="Pfam" id="PF12867"/>
    </source>
</evidence>
<comment type="caution">
    <text evidence="2">The sequence shown here is derived from an EMBL/GenBank/DDBJ whole genome shotgun (WGS) entry which is preliminary data.</text>
</comment>
<evidence type="ECO:0000313" key="2">
    <source>
        <dbReference type="EMBL" id="KAA9008501.1"/>
    </source>
</evidence>
<dbReference type="InterPro" id="IPR034660">
    <property type="entry name" value="DinB/YfiT-like"/>
</dbReference>
<dbReference type="EMBL" id="VYKK01000002">
    <property type="protein sequence ID" value="KAA9008501.1"/>
    <property type="molecule type" value="Genomic_DNA"/>
</dbReference>
<keyword evidence="3" id="KW-1185">Reference proteome</keyword>
<feature type="domain" description="DinB-like" evidence="1">
    <location>
        <begin position="9"/>
        <end position="155"/>
    </location>
</feature>
<dbReference type="Gene3D" id="1.20.120.450">
    <property type="entry name" value="dinb family like domain"/>
    <property type="match status" value="1"/>
</dbReference>
<organism evidence="2 3">
    <name type="scientific">Paenibacillus spiritus</name>
    <dbReference type="NCBI Taxonomy" id="2496557"/>
    <lineage>
        <taxon>Bacteria</taxon>
        <taxon>Bacillati</taxon>
        <taxon>Bacillota</taxon>
        <taxon>Bacilli</taxon>
        <taxon>Bacillales</taxon>
        <taxon>Paenibacillaceae</taxon>
        <taxon>Paenibacillus</taxon>
    </lineage>
</organism>
<dbReference type="Pfam" id="PF12867">
    <property type="entry name" value="DinB_2"/>
    <property type="match status" value="1"/>
</dbReference>
<accession>A0A5J5GJQ7</accession>
<dbReference type="Proteomes" id="UP000367750">
    <property type="component" value="Unassembled WGS sequence"/>
</dbReference>
<proteinExistence type="predicted"/>